<comment type="similarity">
    <text evidence="3 4">Belongs to the RlpA family.</text>
</comment>
<accession>A0ABW4X3N4</accession>
<dbReference type="Proteomes" id="UP001597369">
    <property type="component" value="Unassembled WGS sequence"/>
</dbReference>
<dbReference type="RefSeq" id="WP_229957698.1">
    <property type="nucleotide sequence ID" value="NZ_JAJJWI010000001.1"/>
</dbReference>
<name>A0ABW4X3N4_9BACT</name>
<feature type="domain" description="RlpA-like protein double-psi beta-barrel" evidence="5">
    <location>
        <begin position="24"/>
        <end position="111"/>
    </location>
</feature>
<evidence type="ECO:0000313" key="7">
    <source>
        <dbReference type="Proteomes" id="UP001597369"/>
    </source>
</evidence>
<protein>
    <recommendedName>
        <fullName evidence="3">Probable endolytic peptidoglycan transglycosylase RlpA</fullName>
        <ecNumber evidence="3">4.2.2.-</ecNumber>
    </recommendedName>
</protein>
<evidence type="ECO:0000256" key="2">
    <source>
        <dbReference type="ARBA" id="ARBA00023316"/>
    </source>
</evidence>
<evidence type="ECO:0000256" key="1">
    <source>
        <dbReference type="ARBA" id="ARBA00023239"/>
    </source>
</evidence>
<dbReference type="EMBL" id="JBHUHV010000058">
    <property type="protein sequence ID" value="MFD2068915.1"/>
    <property type="molecule type" value="Genomic_DNA"/>
</dbReference>
<dbReference type="EC" id="4.2.2.-" evidence="3"/>
<dbReference type="HAMAP" id="MF_02071">
    <property type="entry name" value="RlpA"/>
    <property type="match status" value="1"/>
</dbReference>
<organism evidence="6 7">
    <name type="scientific">Pontibacter silvestris</name>
    <dbReference type="NCBI Taxonomy" id="2305183"/>
    <lineage>
        <taxon>Bacteria</taxon>
        <taxon>Pseudomonadati</taxon>
        <taxon>Bacteroidota</taxon>
        <taxon>Cytophagia</taxon>
        <taxon>Cytophagales</taxon>
        <taxon>Hymenobacteraceae</taxon>
        <taxon>Pontibacter</taxon>
    </lineage>
</organism>
<dbReference type="InterPro" id="IPR009009">
    <property type="entry name" value="RlpA-like_DPBB"/>
</dbReference>
<proteinExistence type="inferred from homology"/>
<sequence>MNICSIILVLLLSFFNVKSTYLTEGKASFYSDRMQGHRTSSGERYDKTQLTAAHATLPFNTRVRVTNHKNGKSVIVKINDRMARSRYHIIDLSKAAARKIDMVRDGIGKVRLEIINEENAGQQVSPLAVSKAATTK</sequence>
<dbReference type="NCBIfam" id="TIGR00413">
    <property type="entry name" value="rlpA"/>
    <property type="match status" value="1"/>
</dbReference>
<evidence type="ECO:0000259" key="5">
    <source>
        <dbReference type="Pfam" id="PF03330"/>
    </source>
</evidence>
<dbReference type="CDD" id="cd22268">
    <property type="entry name" value="DPBB_RlpA-like"/>
    <property type="match status" value="1"/>
</dbReference>
<keyword evidence="1 3" id="KW-0456">Lyase</keyword>
<dbReference type="InterPro" id="IPR034718">
    <property type="entry name" value="RlpA"/>
</dbReference>
<dbReference type="Gene3D" id="2.40.40.10">
    <property type="entry name" value="RlpA-like domain"/>
    <property type="match status" value="1"/>
</dbReference>
<dbReference type="Pfam" id="PF03330">
    <property type="entry name" value="DPBB_1"/>
    <property type="match status" value="1"/>
</dbReference>
<comment type="function">
    <text evidence="3">Lytic transglycosylase with a strong preference for naked glycan strands that lack stem peptides.</text>
</comment>
<evidence type="ECO:0000256" key="3">
    <source>
        <dbReference type="HAMAP-Rule" id="MF_02071"/>
    </source>
</evidence>
<gene>
    <name evidence="3" type="primary">rlpA</name>
    <name evidence="6" type="ORF">ACFSKU_18645</name>
</gene>
<evidence type="ECO:0000256" key="4">
    <source>
        <dbReference type="RuleBase" id="RU003495"/>
    </source>
</evidence>
<keyword evidence="7" id="KW-1185">Reference proteome</keyword>
<dbReference type="InterPro" id="IPR012997">
    <property type="entry name" value="RplA"/>
</dbReference>
<dbReference type="SUPFAM" id="SSF50685">
    <property type="entry name" value="Barwin-like endoglucanases"/>
    <property type="match status" value="1"/>
</dbReference>
<evidence type="ECO:0000313" key="6">
    <source>
        <dbReference type="EMBL" id="MFD2068915.1"/>
    </source>
</evidence>
<reference evidence="7" key="1">
    <citation type="journal article" date="2019" name="Int. J. Syst. Evol. Microbiol.">
        <title>The Global Catalogue of Microorganisms (GCM) 10K type strain sequencing project: providing services to taxonomists for standard genome sequencing and annotation.</title>
        <authorList>
            <consortium name="The Broad Institute Genomics Platform"/>
            <consortium name="The Broad Institute Genome Sequencing Center for Infectious Disease"/>
            <person name="Wu L."/>
            <person name="Ma J."/>
        </authorList>
    </citation>
    <scope>NUCLEOTIDE SEQUENCE [LARGE SCALE GENOMIC DNA]</scope>
    <source>
        <strain evidence="7">JCM 16545</strain>
    </source>
</reference>
<comment type="caution">
    <text evidence="6">The sequence shown here is derived from an EMBL/GenBank/DDBJ whole genome shotgun (WGS) entry which is preliminary data.</text>
</comment>
<dbReference type="PANTHER" id="PTHR34183:SF8">
    <property type="entry name" value="ENDOLYTIC PEPTIDOGLYCAN TRANSGLYCOSYLASE RLPA-RELATED"/>
    <property type="match status" value="1"/>
</dbReference>
<keyword evidence="2 3" id="KW-0961">Cell wall biogenesis/degradation</keyword>
<dbReference type="InterPro" id="IPR036908">
    <property type="entry name" value="RlpA-like_sf"/>
</dbReference>
<dbReference type="PANTHER" id="PTHR34183">
    <property type="entry name" value="ENDOLYTIC PEPTIDOGLYCAN TRANSGLYCOSYLASE RLPA"/>
    <property type="match status" value="1"/>
</dbReference>